<dbReference type="Pfam" id="PF00291">
    <property type="entry name" value="PALP"/>
    <property type="match status" value="1"/>
</dbReference>
<evidence type="ECO:0000256" key="2">
    <source>
        <dbReference type="ARBA" id="ARBA00022898"/>
    </source>
</evidence>
<dbReference type="Proteomes" id="UP000186455">
    <property type="component" value="Unassembled WGS sequence"/>
</dbReference>
<dbReference type="RefSeq" id="WP_073790889.1">
    <property type="nucleotide sequence ID" value="NZ_CP109583.1"/>
</dbReference>
<evidence type="ECO:0000256" key="3">
    <source>
        <dbReference type="ARBA" id="ARBA00023239"/>
    </source>
</evidence>
<dbReference type="GO" id="GO:0006567">
    <property type="term" value="P:L-threonine catabolic process"/>
    <property type="evidence" value="ECO:0007669"/>
    <property type="project" value="TreeGrafter"/>
</dbReference>
<dbReference type="GO" id="GO:0003941">
    <property type="term" value="F:L-serine ammonia-lyase activity"/>
    <property type="evidence" value="ECO:0007669"/>
    <property type="project" value="TreeGrafter"/>
</dbReference>
<evidence type="ECO:0000256" key="1">
    <source>
        <dbReference type="ARBA" id="ARBA00001933"/>
    </source>
</evidence>
<dbReference type="PANTHER" id="PTHR48078">
    <property type="entry name" value="THREONINE DEHYDRATASE, MITOCHONDRIAL-RELATED"/>
    <property type="match status" value="1"/>
</dbReference>
<dbReference type="InterPro" id="IPR050147">
    <property type="entry name" value="Ser/Thr_Dehydratase"/>
</dbReference>
<keyword evidence="7" id="KW-1185">Reference proteome</keyword>
<dbReference type="NCBIfam" id="NF006094">
    <property type="entry name" value="PRK08246.1"/>
    <property type="match status" value="1"/>
</dbReference>
<feature type="compositionally biased region" description="Basic and acidic residues" evidence="4">
    <location>
        <begin position="1"/>
        <end position="13"/>
    </location>
</feature>
<dbReference type="SUPFAM" id="SSF53686">
    <property type="entry name" value="Tryptophan synthase beta subunit-like PLP-dependent enzymes"/>
    <property type="match status" value="1"/>
</dbReference>
<dbReference type="PROSITE" id="PS00165">
    <property type="entry name" value="DEHYDRATASE_SER_THR"/>
    <property type="match status" value="1"/>
</dbReference>
<dbReference type="InterPro" id="IPR000634">
    <property type="entry name" value="Ser/Thr_deHydtase_PyrdxlP-BS"/>
</dbReference>
<dbReference type="GO" id="GO:0006565">
    <property type="term" value="P:L-serine catabolic process"/>
    <property type="evidence" value="ECO:0007669"/>
    <property type="project" value="TreeGrafter"/>
</dbReference>
<accession>A0A1Q4V5B5</accession>
<keyword evidence="2" id="KW-0663">Pyridoxal phosphate</keyword>
<keyword evidence="3" id="KW-0456">Lyase</keyword>
<dbReference type="GO" id="GO:0009097">
    <property type="term" value="P:isoleucine biosynthetic process"/>
    <property type="evidence" value="ECO:0007669"/>
    <property type="project" value="TreeGrafter"/>
</dbReference>
<dbReference type="GO" id="GO:0004794">
    <property type="term" value="F:threonine deaminase activity"/>
    <property type="evidence" value="ECO:0007669"/>
    <property type="project" value="TreeGrafter"/>
</dbReference>
<reference evidence="6 7" key="1">
    <citation type="submission" date="2015-06" db="EMBL/GenBank/DDBJ databases">
        <title>Cloning and characterization of the uncialamcin biosynthetic gene cluster.</title>
        <authorList>
            <person name="Yan X."/>
            <person name="Huang T."/>
            <person name="Ge H."/>
            <person name="Shen B."/>
        </authorList>
    </citation>
    <scope>NUCLEOTIDE SEQUENCE [LARGE SCALE GENOMIC DNA]</scope>
    <source>
        <strain evidence="6 7">DCA2648</strain>
    </source>
</reference>
<dbReference type="AlphaFoldDB" id="A0A1Q4V5B5"/>
<comment type="caution">
    <text evidence="6">The sequence shown here is derived from an EMBL/GenBank/DDBJ whole genome shotgun (WGS) entry which is preliminary data.</text>
</comment>
<evidence type="ECO:0000313" key="7">
    <source>
        <dbReference type="Proteomes" id="UP000186455"/>
    </source>
</evidence>
<dbReference type="InterPro" id="IPR036052">
    <property type="entry name" value="TrpB-like_PALP_sf"/>
</dbReference>
<evidence type="ECO:0000256" key="4">
    <source>
        <dbReference type="SAM" id="MobiDB-lite"/>
    </source>
</evidence>
<sequence length="323" mass="33052">MTGDHETIDHADVRAATGRTAGHTRPVTVAPDDIVEGLHLAYEFTQHTGSFKARGAINFTTAHLAAGTMPSAGVVIASGGNAGLACAWAADRCSVPATVFLPETAPEVKVARLRSLGATVHLVGKEYAEAFEASRDFAARTGALLSHAYDNPYIAAGAGTLMEEIHAALPELDTVVVAVGGGGLFSGVAAAAHAHGVRVVAVEPENSRALHAAIAAGHPVDVTVDSVAADSLGARQVSREAVRWAGLADCVPVLVPDEEIVAARRLLWDDRRLAVEHAAATAYAAVRTGAYPVGDGERVCVVLCGANTDPGDLVTRASAPTGG</sequence>
<name>A0A1Q4V5B5_9ACTN</name>
<evidence type="ECO:0000259" key="5">
    <source>
        <dbReference type="Pfam" id="PF00291"/>
    </source>
</evidence>
<feature type="domain" description="Tryptophan synthase beta chain-like PALP" evidence="5">
    <location>
        <begin position="38"/>
        <end position="305"/>
    </location>
</feature>
<dbReference type="GO" id="GO:0030170">
    <property type="term" value="F:pyridoxal phosphate binding"/>
    <property type="evidence" value="ECO:0007669"/>
    <property type="project" value="InterPro"/>
</dbReference>
<protein>
    <submittedName>
        <fullName evidence="6">Threonine dehydratase</fullName>
    </submittedName>
</protein>
<comment type="cofactor">
    <cofactor evidence="1">
        <name>pyridoxal 5'-phosphate</name>
        <dbReference type="ChEBI" id="CHEBI:597326"/>
    </cofactor>
</comment>
<dbReference type="STRING" id="1048205.AB852_20810"/>
<dbReference type="Gene3D" id="3.40.50.1100">
    <property type="match status" value="2"/>
</dbReference>
<dbReference type="GeneID" id="96795672"/>
<feature type="region of interest" description="Disordered" evidence="4">
    <location>
        <begin position="1"/>
        <end position="25"/>
    </location>
</feature>
<dbReference type="PANTHER" id="PTHR48078:SF6">
    <property type="entry name" value="L-THREONINE DEHYDRATASE CATABOLIC TDCB"/>
    <property type="match status" value="1"/>
</dbReference>
<dbReference type="InterPro" id="IPR001926">
    <property type="entry name" value="TrpB-like_PALP"/>
</dbReference>
<proteinExistence type="predicted"/>
<organism evidence="6 7">
    <name type="scientific">Streptomyces uncialis</name>
    <dbReference type="NCBI Taxonomy" id="1048205"/>
    <lineage>
        <taxon>Bacteria</taxon>
        <taxon>Bacillati</taxon>
        <taxon>Actinomycetota</taxon>
        <taxon>Actinomycetes</taxon>
        <taxon>Kitasatosporales</taxon>
        <taxon>Streptomycetaceae</taxon>
        <taxon>Streptomyces</taxon>
    </lineage>
</organism>
<evidence type="ECO:0000313" key="6">
    <source>
        <dbReference type="EMBL" id="OKH92949.1"/>
    </source>
</evidence>
<dbReference type="EMBL" id="LFBV01000005">
    <property type="protein sequence ID" value="OKH92949.1"/>
    <property type="molecule type" value="Genomic_DNA"/>
</dbReference>
<gene>
    <name evidence="6" type="ORF">AB852_20810</name>
</gene>